<dbReference type="Proteomes" id="UP001055439">
    <property type="component" value="Chromosome 8"/>
</dbReference>
<name>A0A9E7I4N9_9LILI</name>
<feature type="compositionally biased region" description="Low complexity" evidence="1">
    <location>
        <begin position="90"/>
        <end position="117"/>
    </location>
</feature>
<evidence type="ECO:0000313" key="3">
    <source>
        <dbReference type="Proteomes" id="UP001055439"/>
    </source>
</evidence>
<protein>
    <submittedName>
        <fullName evidence="2">Uncharacterized protein</fullName>
    </submittedName>
</protein>
<dbReference type="AlphaFoldDB" id="A0A9E7I4N9"/>
<dbReference type="OrthoDB" id="684590at2759"/>
<evidence type="ECO:0000256" key="1">
    <source>
        <dbReference type="SAM" id="MobiDB-lite"/>
    </source>
</evidence>
<sequence length="385" mass="41915">MSRTYGFNTSIISRLLDINLSSHIIIFDTYLVIFDALNLSIPLQHLEFYSFNLSIPQTDTLEAFTRKIAVHPRRFHLQVRLPIGSNASTSPGAALSLPPAASPTANSNPNSSPPLENELPDPPSPESSANPHPPAGAVADKRQRLFDLLVGVLAELFVVGESPVVQALKAKKGAPKQPNPRVCISSPSASIDGYRAPPATSPPSSADNSVADATKNRRKRSTAAFPVDLDSSACSRTDVTVIDTSCPGWKSEKLILRKGATWKVRDKKVWTLIRKKTKLGVAPKLVNEKEKEQPLADPKVLAEDVLLASLVEAVDERDASEKKGDQFPISIRRQIKKMLTTLCRTRITSSGWLLFFSRDCDLRQGYPMVASSNLIGPSSFISTGL</sequence>
<keyword evidence="3" id="KW-1185">Reference proteome</keyword>
<accession>A0A9E7I4N9</accession>
<dbReference type="EMBL" id="CP097510">
    <property type="protein sequence ID" value="URE41397.1"/>
    <property type="molecule type" value="Genomic_DNA"/>
</dbReference>
<proteinExistence type="predicted"/>
<feature type="region of interest" description="Disordered" evidence="1">
    <location>
        <begin position="169"/>
        <end position="222"/>
    </location>
</feature>
<dbReference type="PANTHER" id="PTHR37258:SF1">
    <property type="entry name" value="FANTOM PROTEIN"/>
    <property type="match status" value="1"/>
</dbReference>
<gene>
    <name evidence="2" type="ORF">MUK42_17320</name>
</gene>
<dbReference type="PANTHER" id="PTHR37258">
    <property type="entry name" value="FANTOM PROTEIN"/>
    <property type="match status" value="1"/>
</dbReference>
<reference evidence="2" key="1">
    <citation type="submission" date="2022-05" db="EMBL/GenBank/DDBJ databases">
        <title>The Musa troglodytarum L. genome provides insights into the mechanism of non-climacteric behaviour and enrichment of carotenoids.</title>
        <authorList>
            <person name="Wang J."/>
        </authorList>
    </citation>
    <scope>NUCLEOTIDE SEQUENCE</scope>
    <source>
        <tissue evidence="2">Leaf</tissue>
    </source>
</reference>
<organism evidence="2 3">
    <name type="scientific">Musa troglodytarum</name>
    <name type="common">fe'i banana</name>
    <dbReference type="NCBI Taxonomy" id="320322"/>
    <lineage>
        <taxon>Eukaryota</taxon>
        <taxon>Viridiplantae</taxon>
        <taxon>Streptophyta</taxon>
        <taxon>Embryophyta</taxon>
        <taxon>Tracheophyta</taxon>
        <taxon>Spermatophyta</taxon>
        <taxon>Magnoliopsida</taxon>
        <taxon>Liliopsida</taxon>
        <taxon>Zingiberales</taxon>
        <taxon>Musaceae</taxon>
        <taxon>Musa</taxon>
    </lineage>
</organism>
<evidence type="ECO:0000313" key="2">
    <source>
        <dbReference type="EMBL" id="URE41397.1"/>
    </source>
</evidence>
<feature type="region of interest" description="Disordered" evidence="1">
    <location>
        <begin position="90"/>
        <end position="137"/>
    </location>
</feature>
<feature type="compositionally biased region" description="Low complexity" evidence="1">
    <location>
        <begin position="196"/>
        <end position="206"/>
    </location>
</feature>